<dbReference type="GO" id="GO:0004362">
    <property type="term" value="F:glutathione-disulfide reductase (NADPH) activity"/>
    <property type="evidence" value="ECO:0007669"/>
    <property type="project" value="UniProtKB-ARBA"/>
</dbReference>
<dbReference type="InterPro" id="IPR002109">
    <property type="entry name" value="Glutaredoxin"/>
</dbReference>
<dbReference type="PANTHER" id="PTHR45694">
    <property type="entry name" value="GLUTAREDOXIN 2"/>
    <property type="match status" value="1"/>
</dbReference>
<dbReference type="PROSITE" id="PS51354">
    <property type="entry name" value="GLUTAREDOXIN_2"/>
    <property type="match status" value="1"/>
</dbReference>
<dbReference type="CDD" id="cd03419">
    <property type="entry name" value="GRX_GRXh_1_2_like"/>
    <property type="match status" value="1"/>
</dbReference>
<dbReference type="Proteomes" id="UP000253551">
    <property type="component" value="Unassembled WGS sequence"/>
</dbReference>
<dbReference type="InterPro" id="IPR036249">
    <property type="entry name" value="Thioredoxin-like_sf"/>
</dbReference>
<dbReference type="InterPro" id="IPR014025">
    <property type="entry name" value="Glutaredoxin_subgr"/>
</dbReference>
<dbReference type="FunFam" id="3.40.30.10:FF:000093">
    <property type="entry name" value="Glutaredoxin 2"/>
    <property type="match status" value="1"/>
</dbReference>
<protein>
    <recommendedName>
        <fullName evidence="1">Glutaredoxin domain-containing protein</fullName>
    </recommendedName>
</protein>
<keyword evidence="3" id="KW-1185">Reference proteome</keyword>
<dbReference type="OrthoDB" id="418495at2759"/>
<gene>
    <name evidence="2" type="ORF">CU098_013998</name>
</gene>
<organism evidence="2 3">
    <name type="scientific">Rhizopus stolonifer</name>
    <name type="common">Rhizopus nigricans</name>
    <dbReference type="NCBI Taxonomy" id="4846"/>
    <lineage>
        <taxon>Eukaryota</taxon>
        <taxon>Fungi</taxon>
        <taxon>Fungi incertae sedis</taxon>
        <taxon>Mucoromycota</taxon>
        <taxon>Mucoromycotina</taxon>
        <taxon>Mucoromycetes</taxon>
        <taxon>Mucorales</taxon>
        <taxon>Mucorineae</taxon>
        <taxon>Rhizopodaceae</taxon>
        <taxon>Rhizopus</taxon>
    </lineage>
</organism>
<comment type="caution">
    <text evidence="2">The sequence shown here is derived from an EMBL/GenBank/DDBJ whole genome shotgun (WGS) entry which is preliminary data.</text>
</comment>
<dbReference type="SUPFAM" id="SSF52833">
    <property type="entry name" value="Thioredoxin-like"/>
    <property type="match status" value="1"/>
</dbReference>
<name>A0A367KYB8_RHIST</name>
<dbReference type="EMBL" id="PJQM01000017">
    <property type="protein sequence ID" value="RCI07201.1"/>
    <property type="molecule type" value="Genomic_DNA"/>
</dbReference>
<dbReference type="GO" id="GO:0005801">
    <property type="term" value="C:cis-Golgi network"/>
    <property type="evidence" value="ECO:0007669"/>
    <property type="project" value="UniProtKB-ARBA"/>
</dbReference>
<evidence type="ECO:0000313" key="2">
    <source>
        <dbReference type="EMBL" id="RCI07201.1"/>
    </source>
</evidence>
<dbReference type="Pfam" id="PF00462">
    <property type="entry name" value="Glutaredoxin"/>
    <property type="match status" value="1"/>
</dbReference>
<dbReference type="STRING" id="4846.A0A367KYB8"/>
<proteinExistence type="predicted"/>
<dbReference type="Gene3D" id="3.40.30.10">
    <property type="entry name" value="Glutaredoxin"/>
    <property type="match status" value="1"/>
</dbReference>
<feature type="domain" description="Glutaredoxin" evidence="1">
    <location>
        <begin position="17"/>
        <end position="79"/>
    </location>
</feature>
<evidence type="ECO:0000259" key="1">
    <source>
        <dbReference type="Pfam" id="PF00462"/>
    </source>
</evidence>
<accession>A0A367KYB8</accession>
<reference evidence="2 3" key="1">
    <citation type="journal article" date="2018" name="G3 (Bethesda)">
        <title>Phylogenetic and Phylogenomic Definition of Rhizopus Species.</title>
        <authorList>
            <person name="Gryganskyi A.P."/>
            <person name="Golan J."/>
            <person name="Dolatabadi S."/>
            <person name="Mondo S."/>
            <person name="Robb S."/>
            <person name="Idnurm A."/>
            <person name="Muszewska A."/>
            <person name="Steczkiewicz K."/>
            <person name="Masonjones S."/>
            <person name="Liao H.L."/>
            <person name="Gajdeczka M.T."/>
            <person name="Anike F."/>
            <person name="Vuek A."/>
            <person name="Anishchenko I.M."/>
            <person name="Voigt K."/>
            <person name="de Hoog G.S."/>
            <person name="Smith M.E."/>
            <person name="Heitman J."/>
            <person name="Vilgalys R."/>
            <person name="Stajich J.E."/>
        </authorList>
    </citation>
    <scope>NUCLEOTIDE SEQUENCE [LARGE SCALE GENOMIC DNA]</scope>
    <source>
        <strain evidence="2 3">LSU 92-RS-03</strain>
    </source>
</reference>
<dbReference type="NCBIfam" id="TIGR02180">
    <property type="entry name" value="GRX_euk"/>
    <property type="match status" value="1"/>
</dbReference>
<dbReference type="PRINTS" id="PR00160">
    <property type="entry name" value="GLUTAREDOXIN"/>
</dbReference>
<sequence length="108" mass="11869">MSAVKELVKKIVADNKVAVFSKTYCSFSIRAKDLFDDLQVDYKAIELNEHPEGDAIQSSLTELTKQSTVPNIFINQQHIGGCSDLQAAHSSGKLLKLLKEAGISVKDF</sequence>
<dbReference type="InterPro" id="IPR011899">
    <property type="entry name" value="Glutaredoxin_euk/vir"/>
</dbReference>
<dbReference type="AlphaFoldDB" id="A0A367KYB8"/>
<evidence type="ECO:0000313" key="3">
    <source>
        <dbReference type="Proteomes" id="UP000253551"/>
    </source>
</evidence>
<dbReference type="GO" id="GO:0034599">
    <property type="term" value="P:cellular response to oxidative stress"/>
    <property type="evidence" value="ECO:0007669"/>
    <property type="project" value="TreeGrafter"/>
</dbReference>
<dbReference type="PANTHER" id="PTHR45694:SF18">
    <property type="entry name" value="GLUTAREDOXIN-1-RELATED"/>
    <property type="match status" value="1"/>
</dbReference>
<dbReference type="GO" id="GO:0005796">
    <property type="term" value="C:Golgi lumen"/>
    <property type="evidence" value="ECO:0007669"/>
    <property type="project" value="UniProtKB-ARBA"/>
</dbReference>